<evidence type="ECO:0000313" key="6">
    <source>
        <dbReference type="Proteomes" id="UP000054845"/>
    </source>
</evidence>
<dbReference type="Pfam" id="PF08729">
    <property type="entry name" value="HUN"/>
    <property type="match status" value="1"/>
</dbReference>
<feature type="compositionally biased region" description="Low complexity" evidence="2">
    <location>
        <begin position="143"/>
        <end position="160"/>
    </location>
</feature>
<organism evidence="5 6">
    <name type="scientific">Ceraceosorus bombacis</name>
    <dbReference type="NCBI Taxonomy" id="401625"/>
    <lineage>
        <taxon>Eukaryota</taxon>
        <taxon>Fungi</taxon>
        <taxon>Dikarya</taxon>
        <taxon>Basidiomycota</taxon>
        <taxon>Ustilaginomycotina</taxon>
        <taxon>Exobasidiomycetes</taxon>
        <taxon>Ceraceosorales</taxon>
        <taxon>Ceraceosoraceae</taxon>
        <taxon>Ceraceosorus</taxon>
    </lineage>
</organism>
<reference evidence="6" key="1">
    <citation type="submission" date="2014-09" db="EMBL/GenBank/DDBJ databases">
        <authorList>
            <person name="Sharma Rahul"/>
            <person name="Thines Marco"/>
        </authorList>
    </citation>
    <scope>NUCLEOTIDE SEQUENCE [LARGE SCALE GENOMIC DNA]</scope>
</reference>
<evidence type="ECO:0000256" key="2">
    <source>
        <dbReference type="SAM" id="MobiDB-lite"/>
    </source>
</evidence>
<feature type="compositionally biased region" description="Low complexity" evidence="2">
    <location>
        <begin position="322"/>
        <end position="332"/>
    </location>
</feature>
<proteinExistence type="predicted"/>
<evidence type="ECO:0000256" key="1">
    <source>
        <dbReference type="ARBA" id="ARBA00022553"/>
    </source>
</evidence>
<evidence type="ECO:0000313" key="5">
    <source>
        <dbReference type="EMBL" id="CEH14138.1"/>
    </source>
</evidence>
<feature type="compositionally biased region" description="Basic and acidic residues" evidence="2">
    <location>
        <begin position="529"/>
        <end position="545"/>
    </location>
</feature>
<dbReference type="InterPro" id="IPR026947">
    <property type="entry name" value="UBN_middle_dom"/>
</dbReference>
<evidence type="ECO:0000259" key="3">
    <source>
        <dbReference type="Pfam" id="PF08729"/>
    </source>
</evidence>
<name>A0A0N7L9L7_9BASI</name>
<feature type="region of interest" description="Disordered" evidence="2">
    <location>
        <begin position="511"/>
        <end position="545"/>
    </location>
</feature>
<feature type="region of interest" description="Disordered" evidence="2">
    <location>
        <begin position="29"/>
        <end position="78"/>
    </location>
</feature>
<keyword evidence="6" id="KW-1185">Reference proteome</keyword>
<sequence>MAVEVSKVASTVKVMVELGLLRLRNATGGTNDAAEEPDAQGTASAPHRPAVKRRRRFDRTPSPGTMLPPAPPPRPSMRLALKATPLDRPTEDDKDYLIDVHETMLESLKGSGGLWAVYWLEKAKAGQDPSTVAVGANNDPRQASGSSHAASTSTSALAPPASVPAPPGNEGRRKRVDGDNKYDVKDDFVDDSELLYDEPTHRGRPQVEGFHVSIGPVMLIEEPKKSTRGPRAKAIRATGVEGTDSATEATGTTNAHTLAANSAASVAAAGVYYGAGSSTGASGSTTNMSYFANRMFAKYALDKDLLPSLPPQSDDDAKMKSSRSSSAMGMDSLLNGSHAARGQSSPGTQADPITFVDVDGDDEDDKPARNHYKEILDRSNHLGLTKTNKNPVAAVDPRFQVAINKLKEQIDATDWSNKSKFPPSLRPPLVDFAGLAVQLGEYNDNFFHWLPNLFPYNRFTMHKLTKREFHLKHIEMFAELQSEHMDRLKTLVEAAMPEHQQAYEAALAGWRHRGSPDPMDSSGTNGPDDANHASPEEAGPPEKKWRWSDQMKYEVAICVTIDDAMSELTNEKIVIEGGEPNSSNISSRKMLWARLAELWPEQGWATSTSISKEYALIKRRLDRATGSAVEASG</sequence>
<protein>
    <submittedName>
        <fullName evidence="5">UBINUCLEIN/YEMANUCLEIN</fullName>
    </submittedName>
</protein>
<feature type="compositionally biased region" description="Pro residues" evidence="2">
    <location>
        <begin position="66"/>
        <end position="75"/>
    </location>
</feature>
<dbReference type="OrthoDB" id="5576775at2759"/>
<feature type="domain" description="Ubinuclein middle" evidence="4">
    <location>
        <begin position="395"/>
        <end position="612"/>
    </location>
</feature>
<dbReference type="STRING" id="401625.A0A0N7L9L7"/>
<dbReference type="AlphaFoldDB" id="A0A0N7L9L7"/>
<feature type="domain" description="Hpc2-related" evidence="3">
    <location>
        <begin position="173"/>
        <end position="215"/>
    </location>
</feature>
<dbReference type="Pfam" id="PF14075">
    <property type="entry name" value="UBN_AB"/>
    <property type="match status" value="1"/>
</dbReference>
<feature type="region of interest" description="Disordered" evidence="2">
    <location>
        <begin position="130"/>
        <end position="185"/>
    </location>
</feature>
<feature type="region of interest" description="Disordered" evidence="2">
    <location>
        <begin position="307"/>
        <end position="368"/>
    </location>
</feature>
<evidence type="ECO:0000259" key="4">
    <source>
        <dbReference type="Pfam" id="PF14075"/>
    </source>
</evidence>
<dbReference type="EMBL" id="CCYA01000240">
    <property type="protein sequence ID" value="CEH14138.1"/>
    <property type="molecule type" value="Genomic_DNA"/>
</dbReference>
<dbReference type="Proteomes" id="UP000054845">
    <property type="component" value="Unassembled WGS sequence"/>
</dbReference>
<dbReference type="InterPro" id="IPR014840">
    <property type="entry name" value="HRD"/>
</dbReference>
<feature type="compositionally biased region" description="Basic and acidic residues" evidence="2">
    <location>
        <begin position="176"/>
        <end position="185"/>
    </location>
</feature>
<keyword evidence="1" id="KW-0597">Phosphoprotein</keyword>
<accession>A0A0N7L9L7</accession>